<feature type="non-terminal residue" evidence="2">
    <location>
        <position position="132"/>
    </location>
</feature>
<proteinExistence type="predicted"/>
<evidence type="ECO:0000313" key="2">
    <source>
        <dbReference type="EMBL" id="KAK1334315.1"/>
    </source>
</evidence>
<gene>
    <name evidence="2" type="ORF">QTO34_005318</name>
</gene>
<evidence type="ECO:0000256" key="1">
    <source>
        <dbReference type="SAM" id="MobiDB-lite"/>
    </source>
</evidence>
<evidence type="ECO:0000313" key="3">
    <source>
        <dbReference type="Proteomes" id="UP001177744"/>
    </source>
</evidence>
<reference evidence="2" key="1">
    <citation type="submission" date="2023-06" db="EMBL/GenBank/DDBJ databases">
        <title>Reference genome for the Northern bat (Eptesicus nilssonii), a most northern bat species.</title>
        <authorList>
            <person name="Laine V.N."/>
            <person name="Pulliainen A.T."/>
            <person name="Lilley T.M."/>
        </authorList>
    </citation>
    <scope>NUCLEOTIDE SEQUENCE</scope>
    <source>
        <strain evidence="2">BLF_Eptnil</strain>
        <tissue evidence="2">Kidney</tissue>
    </source>
</reference>
<keyword evidence="3" id="KW-1185">Reference proteome</keyword>
<dbReference type="EMBL" id="JAULJE010000015">
    <property type="protein sequence ID" value="KAK1334315.1"/>
    <property type="molecule type" value="Genomic_DNA"/>
</dbReference>
<organism evidence="2 3">
    <name type="scientific">Cnephaeus nilssonii</name>
    <name type="common">Northern bat</name>
    <name type="synonym">Eptesicus nilssonii</name>
    <dbReference type="NCBI Taxonomy" id="3371016"/>
    <lineage>
        <taxon>Eukaryota</taxon>
        <taxon>Metazoa</taxon>
        <taxon>Chordata</taxon>
        <taxon>Craniata</taxon>
        <taxon>Vertebrata</taxon>
        <taxon>Euteleostomi</taxon>
        <taxon>Mammalia</taxon>
        <taxon>Eutheria</taxon>
        <taxon>Laurasiatheria</taxon>
        <taxon>Chiroptera</taxon>
        <taxon>Yangochiroptera</taxon>
        <taxon>Vespertilionidae</taxon>
        <taxon>Cnephaeus</taxon>
    </lineage>
</organism>
<feature type="region of interest" description="Disordered" evidence="1">
    <location>
        <begin position="24"/>
        <end position="113"/>
    </location>
</feature>
<feature type="compositionally biased region" description="Basic and acidic residues" evidence="1">
    <location>
        <begin position="24"/>
        <end position="40"/>
    </location>
</feature>
<comment type="caution">
    <text evidence="2">The sequence shown here is derived from an EMBL/GenBank/DDBJ whole genome shotgun (WGS) entry which is preliminary data.</text>
</comment>
<dbReference type="Proteomes" id="UP001177744">
    <property type="component" value="Unassembled WGS sequence"/>
</dbReference>
<dbReference type="AlphaFoldDB" id="A0AA40HN50"/>
<protein>
    <submittedName>
        <fullName evidence="2">Uncharacterized protein</fullName>
    </submittedName>
</protein>
<name>A0AA40HN50_CNENI</name>
<accession>A0AA40HN50</accession>
<feature type="compositionally biased region" description="Basic residues" evidence="1">
    <location>
        <begin position="60"/>
        <end position="82"/>
    </location>
</feature>
<feature type="compositionally biased region" description="Polar residues" evidence="1">
    <location>
        <begin position="91"/>
        <end position="100"/>
    </location>
</feature>
<sequence>MALVHPATFADGCPKLKQLAIRFPKAENAQKFKTERDRRARKERKTGTSGNAEKVAEKARRFRWKMTRSPKTRPRRKLRRSTLHSPEAEGQSKNNGNPKLQTPRRKDDEGDAMELLIYRNEDEVKHWTAQQS</sequence>